<dbReference type="KEGG" id="phn:PAEH1_07690"/>
<dbReference type="AlphaFoldDB" id="A0A1U9K0C0"/>
<feature type="transmembrane region" description="Helical" evidence="1">
    <location>
        <begin position="170"/>
        <end position="193"/>
    </location>
</feature>
<proteinExistence type="inferred from homology"/>
<keyword evidence="1" id="KW-0812">Transmembrane</keyword>
<name>A0A1U9K0C0_9BURK</name>
<dbReference type="InterPro" id="IPR003453">
    <property type="entry name" value="ABC_MlaE_roteobac"/>
</dbReference>
<dbReference type="InterPro" id="IPR036513">
    <property type="entry name" value="STAS_dom_sf"/>
</dbReference>
<dbReference type="Pfam" id="PF02405">
    <property type="entry name" value="MlaE"/>
    <property type="match status" value="1"/>
</dbReference>
<accession>A0A1U9K0C0</accession>
<keyword evidence="1" id="KW-0472">Membrane</keyword>
<protein>
    <submittedName>
        <fullName evidence="2">ABC transporter permease</fullName>
    </submittedName>
</protein>
<keyword evidence="1" id="KW-0997">Cell inner membrane</keyword>
<feature type="transmembrane region" description="Helical" evidence="1">
    <location>
        <begin position="313"/>
        <end position="336"/>
    </location>
</feature>
<keyword evidence="1" id="KW-1003">Cell membrane</keyword>
<evidence type="ECO:0000313" key="3">
    <source>
        <dbReference type="Proteomes" id="UP000189369"/>
    </source>
</evidence>
<comment type="similarity">
    <text evidence="1">Belongs to the MlaE permease family.</text>
</comment>
<dbReference type="Proteomes" id="UP000189369">
    <property type="component" value="Chromosome"/>
</dbReference>
<feature type="transmembrane region" description="Helical" evidence="1">
    <location>
        <begin position="348"/>
        <end position="372"/>
    </location>
</feature>
<keyword evidence="1" id="KW-1133">Transmembrane helix</keyword>
<comment type="subcellular location">
    <subcellularLocation>
        <location evidence="1">Cell inner membrane</location>
        <topology evidence="1">Multi-pass membrane protein</topology>
    </subcellularLocation>
</comment>
<evidence type="ECO:0000313" key="2">
    <source>
        <dbReference type="EMBL" id="AQS51468.1"/>
    </source>
</evidence>
<feature type="transmembrane region" description="Helical" evidence="1">
    <location>
        <begin position="205"/>
        <end position="225"/>
    </location>
</feature>
<reference evidence="2 3" key="1">
    <citation type="submission" date="2017-01" db="EMBL/GenBank/DDBJ databases">
        <title>Complete Genome Sequence of Paenalcaligenes hominis, Isolated from a paraplegic Patient with neurogenic bladder.</title>
        <authorList>
            <person name="Mukhopadhyay R."/>
            <person name="Joaquin J."/>
            <person name="Hogue R."/>
            <person name="Kilaru A."/>
            <person name="Jospin G."/>
            <person name="Mars K."/>
            <person name="Eisen J.A."/>
            <person name="Chaturvedi V."/>
        </authorList>
    </citation>
    <scope>NUCLEOTIDE SEQUENCE [LARGE SCALE GENOMIC DNA]</scope>
    <source>
        <strain evidence="2 3">15S00501</strain>
    </source>
</reference>
<dbReference type="EMBL" id="CP019697">
    <property type="protein sequence ID" value="AQS51468.1"/>
    <property type="molecule type" value="Genomic_DNA"/>
</dbReference>
<evidence type="ECO:0000256" key="1">
    <source>
        <dbReference type="RuleBase" id="RU362044"/>
    </source>
</evidence>
<dbReference type="SUPFAM" id="SSF52091">
    <property type="entry name" value="SpoIIaa-like"/>
    <property type="match status" value="1"/>
</dbReference>
<dbReference type="GO" id="GO:0005548">
    <property type="term" value="F:phospholipid transporter activity"/>
    <property type="evidence" value="ECO:0007669"/>
    <property type="project" value="TreeGrafter"/>
</dbReference>
<dbReference type="GO" id="GO:0043190">
    <property type="term" value="C:ATP-binding cassette (ABC) transporter complex"/>
    <property type="evidence" value="ECO:0007669"/>
    <property type="project" value="InterPro"/>
</dbReference>
<dbReference type="InterPro" id="IPR030802">
    <property type="entry name" value="Permease_MalE"/>
</dbReference>
<sequence>MTQTHSIYLRDTDTTLSIEGEWVLRHYNDLQHAVRQHQDAVTPTKRLDFSELQSIDTAGAGQLCRLVGADTLIQLLDEADHLSDERKALLKTVANAIIEAGPPPTLKKVSTLAQFFGNIGASIQSFGKNAVELLGFIGLTLQSMAKVALHPSQWRWNALVQQVEETGLNAVPIIALLTFLVGAVIAFLGSTILKDFGATLYTVDLVGFSFMREFAVLLTAILMAGRTASAFTAQLGSMKANEEIDALRAQGLDPITILVIPRVFALLISLPLLTFIGMVSGIIGGALVCYWVLNISPTMFLSLFQEDLTITNFYVGMAKAPLFAFLIAVIGCLQGFKVSGSAQSVGEHTTAAVVHSIFIVIVLDAIAALYYMEMGW</sequence>
<dbReference type="PANTHER" id="PTHR30188">
    <property type="entry name" value="ABC TRANSPORTER PERMEASE PROTEIN-RELATED"/>
    <property type="match status" value="1"/>
</dbReference>
<dbReference type="OrthoDB" id="9810518at2"/>
<organism evidence="2 3">
    <name type="scientific">Paenalcaligenes hominis</name>
    <dbReference type="NCBI Taxonomy" id="643674"/>
    <lineage>
        <taxon>Bacteria</taxon>
        <taxon>Pseudomonadati</taxon>
        <taxon>Pseudomonadota</taxon>
        <taxon>Betaproteobacteria</taxon>
        <taxon>Burkholderiales</taxon>
        <taxon>Alcaligenaceae</taxon>
        <taxon>Paenalcaligenes</taxon>
    </lineage>
</organism>
<feature type="transmembrane region" description="Helical" evidence="1">
    <location>
        <begin position="263"/>
        <end position="293"/>
    </location>
</feature>
<gene>
    <name evidence="2" type="ORF">PAEH1_07690</name>
</gene>
<dbReference type="PANTHER" id="PTHR30188:SF3">
    <property type="entry name" value="ABC TRANSPORTER PERMEASE"/>
    <property type="match status" value="1"/>
</dbReference>
<dbReference type="NCBIfam" id="TIGR00056">
    <property type="entry name" value="MlaE family lipid ABC transporter permease subunit"/>
    <property type="match status" value="1"/>
</dbReference>
<dbReference type="STRING" id="643674.PAEH1_07690"/>